<proteinExistence type="predicted"/>
<accession>A0A7C8ZXY5</accession>
<evidence type="ECO:0000313" key="3">
    <source>
        <dbReference type="EMBL" id="MBA4653816.1"/>
    </source>
</evidence>
<keyword evidence="1" id="KW-0175">Coiled coil</keyword>
<dbReference type="EMBL" id="GISG01180971">
    <property type="protein sequence ID" value="MBA4653816.1"/>
    <property type="molecule type" value="Transcribed_RNA"/>
</dbReference>
<reference evidence="3" key="2">
    <citation type="submission" date="2020-07" db="EMBL/GenBank/DDBJ databases">
        <authorList>
            <person name="Vera ALvarez R."/>
            <person name="Arias-Moreno D.M."/>
            <person name="Jimenez-Jacinto V."/>
            <person name="Jimenez-Bremont J.F."/>
            <person name="Swaminathan K."/>
            <person name="Moose S.P."/>
            <person name="Guerrero-Gonzalez M.L."/>
            <person name="Marino-Ramirez L."/>
            <person name="Landsman D."/>
            <person name="Rodriguez-Kessler M."/>
            <person name="Delgado-Sanchez P."/>
        </authorList>
    </citation>
    <scope>NUCLEOTIDE SEQUENCE</scope>
    <source>
        <tissue evidence="3">Cladode</tissue>
    </source>
</reference>
<dbReference type="InterPro" id="IPR039312">
    <property type="entry name" value="ZPR"/>
</dbReference>
<feature type="compositionally biased region" description="Basic residues" evidence="2">
    <location>
        <begin position="18"/>
        <end position="29"/>
    </location>
</feature>
<dbReference type="AlphaFoldDB" id="A0A7C8ZXY5"/>
<protein>
    <submittedName>
        <fullName evidence="3">Uncharacterized protein</fullName>
    </submittedName>
</protein>
<feature type="coiled-coil region" evidence="1">
    <location>
        <begin position="62"/>
        <end position="89"/>
    </location>
</feature>
<evidence type="ECO:0000256" key="2">
    <source>
        <dbReference type="SAM" id="MobiDB-lite"/>
    </source>
</evidence>
<sequence>MCSAKDWMQSPPPTYCHVQHKAQPPRRHKVRVHRLIVSRKRHEEGKTGGNMKLENLKLYLENRSILEENEKLRQKALHLMQENQALLSEFQRKFQFSLVQGTKNSIN</sequence>
<feature type="region of interest" description="Disordered" evidence="2">
    <location>
        <begin position="1"/>
        <end position="29"/>
    </location>
</feature>
<organism evidence="3">
    <name type="scientific">Opuntia streptacantha</name>
    <name type="common">Prickly pear cactus</name>
    <name type="synonym">Opuntia cardona</name>
    <dbReference type="NCBI Taxonomy" id="393608"/>
    <lineage>
        <taxon>Eukaryota</taxon>
        <taxon>Viridiplantae</taxon>
        <taxon>Streptophyta</taxon>
        <taxon>Embryophyta</taxon>
        <taxon>Tracheophyta</taxon>
        <taxon>Spermatophyta</taxon>
        <taxon>Magnoliopsida</taxon>
        <taxon>eudicotyledons</taxon>
        <taxon>Gunneridae</taxon>
        <taxon>Pentapetalae</taxon>
        <taxon>Caryophyllales</taxon>
        <taxon>Cactineae</taxon>
        <taxon>Cactaceae</taxon>
        <taxon>Opuntioideae</taxon>
        <taxon>Opuntia</taxon>
    </lineage>
</organism>
<evidence type="ECO:0000256" key="1">
    <source>
        <dbReference type="SAM" id="Coils"/>
    </source>
</evidence>
<name>A0A7C8ZXY5_OPUST</name>
<dbReference type="PANTHER" id="PTHR33601">
    <property type="entry name" value="PROTEIN LITTLE ZIPPER 4"/>
    <property type="match status" value="1"/>
</dbReference>
<reference evidence="3" key="1">
    <citation type="journal article" date="2013" name="J. Plant Res.">
        <title>Effect of fungi and light on seed germination of three Opuntia species from semiarid lands of central Mexico.</title>
        <authorList>
            <person name="Delgado-Sanchez P."/>
            <person name="Jimenez-Bremont J.F."/>
            <person name="Guerrero-Gonzalez Mde L."/>
            <person name="Flores J."/>
        </authorList>
    </citation>
    <scope>NUCLEOTIDE SEQUENCE</scope>
    <source>
        <tissue evidence="3">Cladode</tissue>
    </source>
</reference>
<dbReference type="PANTHER" id="PTHR33601:SF22">
    <property type="entry name" value="PROTEIN LITTLE ZIPPER 1"/>
    <property type="match status" value="1"/>
</dbReference>